<reference evidence="2" key="1">
    <citation type="journal article" date="2019" name="Int. J. Syst. Evol. Microbiol.">
        <title>The Global Catalogue of Microorganisms (GCM) 10K type strain sequencing project: providing services to taxonomists for standard genome sequencing and annotation.</title>
        <authorList>
            <consortium name="The Broad Institute Genomics Platform"/>
            <consortium name="The Broad Institute Genome Sequencing Center for Infectious Disease"/>
            <person name="Wu L."/>
            <person name="Ma J."/>
        </authorList>
    </citation>
    <scope>NUCLEOTIDE SEQUENCE [LARGE SCALE GENOMIC DNA]</scope>
    <source>
        <strain evidence="2">CCUG 59778</strain>
    </source>
</reference>
<evidence type="ECO:0008006" key="3">
    <source>
        <dbReference type="Google" id="ProtNLM"/>
    </source>
</evidence>
<name>A0ABW0EIW8_9PSEU</name>
<dbReference type="RefSeq" id="WP_378242405.1">
    <property type="nucleotide sequence ID" value="NZ_JBHSKF010000001.1"/>
</dbReference>
<keyword evidence="2" id="KW-1185">Reference proteome</keyword>
<dbReference type="EMBL" id="JBHSKF010000001">
    <property type="protein sequence ID" value="MFC5285455.1"/>
    <property type="molecule type" value="Genomic_DNA"/>
</dbReference>
<comment type="caution">
    <text evidence="1">The sequence shown here is derived from an EMBL/GenBank/DDBJ whole genome shotgun (WGS) entry which is preliminary data.</text>
</comment>
<protein>
    <recommendedName>
        <fullName evidence="3">Prevent-host-death family protein</fullName>
    </recommendedName>
</protein>
<organism evidence="1 2">
    <name type="scientific">Actinokineospora guangxiensis</name>
    <dbReference type="NCBI Taxonomy" id="1490288"/>
    <lineage>
        <taxon>Bacteria</taxon>
        <taxon>Bacillati</taxon>
        <taxon>Actinomycetota</taxon>
        <taxon>Actinomycetes</taxon>
        <taxon>Pseudonocardiales</taxon>
        <taxon>Pseudonocardiaceae</taxon>
        <taxon>Actinokineospora</taxon>
    </lineage>
</organism>
<evidence type="ECO:0000313" key="2">
    <source>
        <dbReference type="Proteomes" id="UP001596157"/>
    </source>
</evidence>
<proteinExistence type="predicted"/>
<dbReference type="Proteomes" id="UP001596157">
    <property type="component" value="Unassembled WGS sequence"/>
</dbReference>
<evidence type="ECO:0000313" key="1">
    <source>
        <dbReference type="EMBL" id="MFC5285455.1"/>
    </source>
</evidence>
<sequence>MATTEVQWSELQRDPKAVAALADAGDVHVRRRDGVPLLSTRADRVRTTTEGTVFAARALRHTLVEDASEAQ</sequence>
<gene>
    <name evidence="1" type="ORF">ACFPM7_00165</name>
</gene>
<accession>A0ABW0EIW8</accession>